<reference evidence="1 2" key="1">
    <citation type="submission" date="2020-08" db="EMBL/GenBank/DDBJ databases">
        <authorList>
            <person name="Ren C."/>
            <person name="Gu Y."/>
            <person name="Xu Y."/>
        </authorList>
    </citation>
    <scope>NUCLEOTIDE SEQUENCE [LARGE SCALE GENOMIC DNA]</scope>
    <source>
        <strain evidence="1 2">LBM18003</strain>
    </source>
</reference>
<dbReference type="PANTHER" id="PTHR37834:SF2">
    <property type="entry name" value="ESTERASE, SGNH HYDROLASE-TYPE"/>
    <property type="match status" value="1"/>
</dbReference>
<keyword evidence="2" id="KW-1185">Reference proteome</keyword>
<dbReference type="AlphaFoldDB" id="A0A7G9WDP9"/>
<dbReference type="Gene3D" id="2.60.120.260">
    <property type="entry name" value="Galactose-binding domain-like"/>
    <property type="match status" value="1"/>
</dbReference>
<gene>
    <name evidence="1" type="ORF">H6X83_07430</name>
</gene>
<dbReference type="KEGG" id="caml:H6X83_07430"/>
<name>A0A7G9WDP9_9FIRM</name>
<accession>A0A7G9WDP9</accession>
<dbReference type="InterPro" id="IPR052762">
    <property type="entry name" value="PCW_deacetylase/CE"/>
</dbReference>
<evidence type="ECO:0000313" key="1">
    <source>
        <dbReference type="EMBL" id="QNO16811.1"/>
    </source>
</evidence>
<dbReference type="Proteomes" id="UP000516046">
    <property type="component" value="Chromosome"/>
</dbReference>
<protein>
    <submittedName>
        <fullName evidence="1">GDSL family lipase</fullName>
    </submittedName>
</protein>
<dbReference type="RefSeq" id="WP_212505878.1">
    <property type="nucleotide sequence ID" value="NZ_CP060696.1"/>
</dbReference>
<dbReference type="InterPro" id="IPR036514">
    <property type="entry name" value="SGNH_hydro_sf"/>
</dbReference>
<dbReference type="SUPFAM" id="SSF52266">
    <property type="entry name" value="SGNH hydrolase"/>
    <property type="match status" value="1"/>
</dbReference>
<evidence type="ECO:0000313" key="2">
    <source>
        <dbReference type="Proteomes" id="UP000516046"/>
    </source>
</evidence>
<dbReference type="EMBL" id="CP060696">
    <property type="protein sequence ID" value="QNO16811.1"/>
    <property type="molecule type" value="Genomic_DNA"/>
</dbReference>
<sequence length="368" mass="41627">MQEYRIDEIENLHRFGRTNEMRCPLTLFWSGSGIEIDVKATELWLEVETDYNQFEPWISVLVDGAPVSRQMLQKGRYWLPILRNMDSGTERDVKILREVQPMRADPASFLQIHAVRINGEFLPVKVKHGKIEFIGDSLTSGEGTIGAQKEMNWNSMVFSAEYDYAFLTAKLLNADFRIVSQSGWGFLSSWDGDPNCNIPKYYEQVCGVLQGEHNRVLGAFEPYDFSSWRPDVVSVCLGANDAFVFGKPGMYLDEKTGELFEQKLTADGTLEEKSRQRLIDAIVHFAEKIRHCNPDAHIFWIYGLLKTSIDEILEAAVQNYVKNSGDKNLSLFGLPIADSGTMGSREHPGIACHALAAEQLAAEIKKYL</sequence>
<proteinExistence type="predicted"/>
<dbReference type="Gene3D" id="3.40.50.1110">
    <property type="entry name" value="SGNH hydrolase"/>
    <property type="match status" value="1"/>
</dbReference>
<organism evidence="1 2">
    <name type="scientific">Caproicibacterium amylolyticum</name>
    <dbReference type="NCBI Taxonomy" id="2766537"/>
    <lineage>
        <taxon>Bacteria</taxon>
        <taxon>Bacillati</taxon>
        <taxon>Bacillota</taxon>
        <taxon>Clostridia</taxon>
        <taxon>Eubacteriales</taxon>
        <taxon>Oscillospiraceae</taxon>
        <taxon>Caproicibacterium</taxon>
    </lineage>
</organism>
<dbReference type="PANTHER" id="PTHR37834">
    <property type="entry name" value="GDSL-LIKE LIPASE/ACYLHYDROLASE DOMAIN PROTEIN (AFU_ORTHOLOGUE AFUA_2G00620)"/>
    <property type="match status" value="1"/>
</dbReference>